<dbReference type="Pfam" id="PF00560">
    <property type="entry name" value="LRR_1"/>
    <property type="match status" value="5"/>
</dbReference>
<dbReference type="InterPro" id="IPR050647">
    <property type="entry name" value="Plant_LRR-RLKs"/>
</dbReference>
<dbReference type="OrthoDB" id="676979at2759"/>
<evidence type="ECO:0000256" key="15">
    <source>
        <dbReference type="SAM" id="Phobius"/>
    </source>
</evidence>
<evidence type="ECO:0000256" key="3">
    <source>
        <dbReference type="ARBA" id="ARBA00022614"/>
    </source>
</evidence>
<dbReference type="SUPFAM" id="SSF52047">
    <property type="entry name" value="RNI-like"/>
    <property type="match status" value="1"/>
</dbReference>
<dbReference type="PANTHER" id="PTHR48056:SF29">
    <property type="entry name" value="RECEPTOR-LIKE PROTEIN KINASE HSL1"/>
    <property type="match status" value="1"/>
</dbReference>
<keyword evidence="9" id="KW-0418">Kinase</keyword>
<dbReference type="GO" id="GO:0016020">
    <property type="term" value="C:membrane"/>
    <property type="evidence" value="ECO:0007669"/>
    <property type="project" value="UniProtKB-SubCell"/>
</dbReference>
<evidence type="ECO:0000256" key="10">
    <source>
        <dbReference type="ARBA" id="ARBA00022840"/>
    </source>
</evidence>
<dbReference type="FunFam" id="3.80.10.10:FF:000095">
    <property type="entry name" value="LRR receptor-like serine/threonine-protein kinase GSO1"/>
    <property type="match status" value="1"/>
</dbReference>
<dbReference type="InterPro" id="IPR011009">
    <property type="entry name" value="Kinase-like_dom_sf"/>
</dbReference>
<keyword evidence="3" id="KW-0433">Leucine-rich repeat</keyword>
<feature type="transmembrane region" description="Helical" evidence="15">
    <location>
        <begin position="632"/>
        <end position="655"/>
    </location>
</feature>
<dbReference type="AlphaFoldDB" id="A0A2C9W513"/>
<feature type="domain" description="Protein kinase" evidence="17">
    <location>
        <begin position="689"/>
        <end position="984"/>
    </location>
</feature>
<dbReference type="FunFam" id="3.80.10.10:FF:000041">
    <property type="entry name" value="LRR receptor-like serine/threonine-protein kinase ERECTA"/>
    <property type="match status" value="1"/>
</dbReference>
<dbReference type="InterPro" id="IPR055414">
    <property type="entry name" value="LRR_R13L4/SHOC2-like"/>
</dbReference>
<comment type="subcellular location">
    <subcellularLocation>
        <location evidence="1">Membrane</location>
        <topology evidence="1">Single-pass type I membrane protein</topology>
    </subcellularLocation>
</comment>
<evidence type="ECO:0000256" key="5">
    <source>
        <dbReference type="ARBA" id="ARBA00022692"/>
    </source>
</evidence>
<dbReference type="Pfam" id="PF23598">
    <property type="entry name" value="LRR_14"/>
    <property type="match status" value="1"/>
</dbReference>
<dbReference type="FunFam" id="3.30.200.20:FF:000512">
    <property type="entry name" value="Receptor-like protein kinase HSL1"/>
    <property type="match status" value="1"/>
</dbReference>
<name>A0A2C9W513_MANES</name>
<dbReference type="OMA" id="VKRIWNT"/>
<evidence type="ECO:0000256" key="8">
    <source>
        <dbReference type="ARBA" id="ARBA00022741"/>
    </source>
</evidence>
<evidence type="ECO:0000256" key="6">
    <source>
        <dbReference type="ARBA" id="ARBA00022729"/>
    </source>
</evidence>
<evidence type="ECO:0000256" key="2">
    <source>
        <dbReference type="ARBA" id="ARBA00008684"/>
    </source>
</evidence>
<dbReference type="Pfam" id="PF08263">
    <property type="entry name" value="LRRNT_2"/>
    <property type="match status" value="1"/>
</dbReference>
<dbReference type="Gene3D" id="3.80.10.10">
    <property type="entry name" value="Ribonuclease Inhibitor"/>
    <property type="match status" value="5"/>
</dbReference>
<evidence type="ECO:0000256" key="1">
    <source>
        <dbReference type="ARBA" id="ARBA00004479"/>
    </source>
</evidence>
<sequence>MSKLSSPFLNLFLPLLLMSIPYLVNSQSVESEQDILLKLRQQLNNPPSLRSWNSSFSFCNWTGISCTDGKVTALLLGNIDITVTIPATICDLRNLTVLDLSYNYIPGGFPGVLFNCSKLQSLDLSQNNFVGSIPDDIDRRLSTLKYLNLGGNNFSGDIPPAVGNLTELQYLYLNSNLFNGTFPKEIGNLANLVELGLAYNGFLPSTIPAEFGKLRKLTFMWIRDANLIGHIPDSFANLSSLEHLDLAVNNLEGSIPGGFFTLKNLTYLYLFRNEFSGEISQKVEALNLVEIDLAMNNLTGSIPEDFGKLKNLKLLSLFSNQLSGEIPPSIGLISTLTTFKIFNNKLSGVLPPELGLHSKLEQFDVSTNHFSGQLPENLCAGGVLIGVVAFSNNLTGKVPQSLGSCDTLSTVQLYDNNFSGEIPSGIWTAVNMTYLLLSDNSFSGQLPSLLAWNLSRLELNNNFFSGPIPAGISRWVNLIVFEASNNMFSGEIPVEVTSLSRLTTLLLDGNQLSGQLPTKIISWKSLSTLNLSRNALSGQIPVVMGSLPDLLDLDLSQNHFSGKIPSELGQLKLVMLNLSSNQLSGQIPDQFDNLAYENSFLNNSNLCAINPVLNLPNCYIRPRSSNKISSKVLAMILVLAMTIAIATAILTLLVIRDYLRKKKKRELLTWKQTSFHKVDFTQANILSSLTENNLIGSGGSGKVYRITMNHVGESVAVKKIWNNRKFDEKMEKEFVAEVQILGTIRHSNIVKLLCCISSEESKLLVYEYMENQSLDKWLHGKKRRSSSGTNSVQQVVLNWPRRMQIAIGAAQGLCYMHHDCSPPIIHRDIKSSNILLDSEFEAKIADFGLAKILAKQGEAHTISAVAGSFGYIAPEYAYTTKVNEKIDVYSFGVILLELVTGKEAHIGDENTSLAEWAWRQNAEGKPIIDCLDEEIKKSSYLEEMTSVFKLGLICTSTVPSTRPSMKDVLLILRRCSMRNSEEKLGNEFDVAPLLGNPTYLSSYKRSKRVSDFEFDSSLDYSV</sequence>
<protein>
    <recommendedName>
        <fullName evidence="17">Protein kinase domain-containing protein</fullName>
    </recommendedName>
</protein>
<dbReference type="InterPro" id="IPR001611">
    <property type="entry name" value="Leu-rich_rpt"/>
</dbReference>
<keyword evidence="11 15" id="KW-1133">Transmembrane helix</keyword>
<evidence type="ECO:0000256" key="12">
    <source>
        <dbReference type="ARBA" id="ARBA00023136"/>
    </source>
</evidence>
<keyword evidence="10 14" id="KW-0067">ATP-binding</keyword>
<keyword evidence="19" id="KW-1185">Reference proteome</keyword>
<keyword evidence="6 16" id="KW-0732">Signal</keyword>
<keyword evidence="8 14" id="KW-0547">Nucleotide-binding</keyword>
<evidence type="ECO:0000256" key="9">
    <source>
        <dbReference type="ARBA" id="ARBA00022777"/>
    </source>
</evidence>
<dbReference type="InterPro" id="IPR017441">
    <property type="entry name" value="Protein_kinase_ATP_BS"/>
</dbReference>
<evidence type="ECO:0000256" key="16">
    <source>
        <dbReference type="SAM" id="SignalP"/>
    </source>
</evidence>
<dbReference type="FunFam" id="3.80.10.10:FF:000077">
    <property type="entry name" value="LRR receptor-like serine/threonine-protein kinase ERL1"/>
    <property type="match status" value="1"/>
</dbReference>
<accession>A0A2C9W513</accession>
<dbReference type="InterPro" id="IPR032675">
    <property type="entry name" value="LRR_dom_sf"/>
</dbReference>
<reference evidence="19" key="1">
    <citation type="journal article" date="2016" name="Nat. Biotechnol.">
        <title>Sequencing wild and cultivated cassava and related species reveals extensive interspecific hybridization and genetic diversity.</title>
        <authorList>
            <person name="Bredeson J.V."/>
            <person name="Lyons J.B."/>
            <person name="Prochnik S.E."/>
            <person name="Wu G.A."/>
            <person name="Ha C.M."/>
            <person name="Edsinger-Gonzales E."/>
            <person name="Grimwood J."/>
            <person name="Schmutz J."/>
            <person name="Rabbi I.Y."/>
            <person name="Egesi C."/>
            <person name="Nauluvula P."/>
            <person name="Lebot V."/>
            <person name="Ndunguru J."/>
            <person name="Mkamilo G."/>
            <person name="Bart R.S."/>
            <person name="Setter T.L."/>
            <person name="Gleadow R.M."/>
            <person name="Kulakow P."/>
            <person name="Ferguson M.E."/>
            <person name="Rounsley S."/>
            <person name="Rokhsar D.S."/>
        </authorList>
    </citation>
    <scope>NUCLEOTIDE SEQUENCE [LARGE SCALE GENOMIC DNA]</scope>
    <source>
        <strain evidence="19">cv. AM560-2</strain>
    </source>
</reference>
<comment type="caution">
    <text evidence="18">The sequence shown here is derived from an EMBL/GenBank/DDBJ whole genome shotgun (WGS) entry which is preliminary data.</text>
</comment>
<dbReference type="InterPro" id="IPR003591">
    <property type="entry name" value="Leu-rich_rpt_typical-subtyp"/>
</dbReference>
<keyword evidence="4" id="KW-0808">Transferase</keyword>
<evidence type="ECO:0000256" key="7">
    <source>
        <dbReference type="ARBA" id="ARBA00022737"/>
    </source>
</evidence>
<dbReference type="SMART" id="SM00220">
    <property type="entry name" value="S_TKc"/>
    <property type="match status" value="1"/>
</dbReference>
<dbReference type="GO" id="GO:0004672">
    <property type="term" value="F:protein kinase activity"/>
    <property type="evidence" value="ECO:0007669"/>
    <property type="project" value="InterPro"/>
</dbReference>
<feature type="binding site" evidence="14">
    <location>
        <position position="719"/>
    </location>
    <ligand>
        <name>ATP</name>
        <dbReference type="ChEBI" id="CHEBI:30616"/>
    </ligand>
</feature>
<evidence type="ECO:0000256" key="11">
    <source>
        <dbReference type="ARBA" id="ARBA00022989"/>
    </source>
</evidence>
<comment type="similarity">
    <text evidence="2">Belongs to the protein kinase superfamily. Ser/Thr protein kinase family.</text>
</comment>
<dbReference type="PROSITE" id="PS50011">
    <property type="entry name" value="PROTEIN_KINASE_DOM"/>
    <property type="match status" value="1"/>
</dbReference>
<evidence type="ECO:0000256" key="4">
    <source>
        <dbReference type="ARBA" id="ARBA00022679"/>
    </source>
</evidence>
<dbReference type="FunFam" id="3.80.10.10:FF:000221">
    <property type="entry name" value="Leucine-rich repeat receptor-like protein kinase PXL1"/>
    <property type="match status" value="1"/>
</dbReference>
<dbReference type="Gramene" id="Manes.03G060600.1.v8.1">
    <property type="protein sequence ID" value="Manes.03G060600.1.v8.1.CDS"/>
    <property type="gene ID" value="Manes.03G060600.v8.1"/>
</dbReference>
<keyword evidence="13" id="KW-0325">Glycoprotein</keyword>
<dbReference type="Gene3D" id="1.10.510.10">
    <property type="entry name" value="Transferase(Phosphotransferase) domain 1"/>
    <property type="match status" value="1"/>
</dbReference>
<evidence type="ECO:0000256" key="14">
    <source>
        <dbReference type="PROSITE-ProRule" id="PRU10141"/>
    </source>
</evidence>
<dbReference type="Proteomes" id="UP000091857">
    <property type="component" value="Chromosome 3"/>
</dbReference>
<gene>
    <name evidence="18" type="ORF">MANES_03G060600v8</name>
</gene>
<dbReference type="PANTHER" id="PTHR48056">
    <property type="entry name" value="LRR RECEPTOR-LIKE SERINE/THREONINE-PROTEIN KINASE-RELATED"/>
    <property type="match status" value="1"/>
</dbReference>
<dbReference type="InterPro" id="IPR013210">
    <property type="entry name" value="LRR_N_plant-typ"/>
</dbReference>
<dbReference type="InterPro" id="IPR000719">
    <property type="entry name" value="Prot_kinase_dom"/>
</dbReference>
<dbReference type="InterPro" id="IPR008271">
    <property type="entry name" value="Ser/Thr_kinase_AS"/>
</dbReference>
<dbReference type="Pfam" id="PF00069">
    <property type="entry name" value="Pkinase"/>
    <property type="match status" value="1"/>
</dbReference>
<dbReference type="FunFam" id="1.10.510.10:FF:000714">
    <property type="entry name" value="Kinase family with leucine-rich repeat domain-containing protein"/>
    <property type="match status" value="1"/>
</dbReference>
<keyword evidence="12 15" id="KW-0472">Membrane</keyword>
<keyword evidence="7" id="KW-0677">Repeat</keyword>
<dbReference type="PROSITE" id="PS00107">
    <property type="entry name" value="PROTEIN_KINASE_ATP"/>
    <property type="match status" value="1"/>
</dbReference>
<dbReference type="Gene3D" id="3.30.200.20">
    <property type="entry name" value="Phosphorylase Kinase, domain 1"/>
    <property type="match status" value="1"/>
</dbReference>
<proteinExistence type="inferred from homology"/>
<evidence type="ECO:0000313" key="18">
    <source>
        <dbReference type="EMBL" id="OAY54258.1"/>
    </source>
</evidence>
<dbReference type="EMBL" id="CM004389">
    <property type="protein sequence ID" value="OAY54258.1"/>
    <property type="molecule type" value="Genomic_DNA"/>
</dbReference>
<dbReference type="SUPFAM" id="SSF52058">
    <property type="entry name" value="L domain-like"/>
    <property type="match status" value="1"/>
</dbReference>
<dbReference type="SUPFAM" id="SSF56112">
    <property type="entry name" value="Protein kinase-like (PK-like)"/>
    <property type="match status" value="1"/>
</dbReference>
<evidence type="ECO:0000313" key="19">
    <source>
        <dbReference type="Proteomes" id="UP000091857"/>
    </source>
</evidence>
<dbReference type="Pfam" id="PF13855">
    <property type="entry name" value="LRR_8"/>
    <property type="match status" value="1"/>
</dbReference>
<feature type="chain" id="PRO_5012564725" description="Protein kinase domain-containing protein" evidence="16">
    <location>
        <begin position="27"/>
        <end position="1022"/>
    </location>
</feature>
<dbReference type="SMART" id="SM00369">
    <property type="entry name" value="LRR_TYP"/>
    <property type="match status" value="7"/>
</dbReference>
<evidence type="ECO:0000256" key="13">
    <source>
        <dbReference type="ARBA" id="ARBA00023180"/>
    </source>
</evidence>
<evidence type="ECO:0000259" key="17">
    <source>
        <dbReference type="PROSITE" id="PS50011"/>
    </source>
</evidence>
<dbReference type="PROSITE" id="PS00108">
    <property type="entry name" value="PROTEIN_KINASE_ST"/>
    <property type="match status" value="1"/>
</dbReference>
<organism evidence="18 19">
    <name type="scientific">Manihot esculenta</name>
    <name type="common">Cassava</name>
    <name type="synonym">Jatropha manihot</name>
    <dbReference type="NCBI Taxonomy" id="3983"/>
    <lineage>
        <taxon>Eukaryota</taxon>
        <taxon>Viridiplantae</taxon>
        <taxon>Streptophyta</taxon>
        <taxon>Embryophyta</taxon>
        <taxon>Tracheophyta</taxon>
        <taxon>Spermatophyta</taxon>
        <taxon>Magnoliopsida</taxon>
        <taxon>eudicotyledons</taxon>
        <taxon>Gunneridae</taxon>
        <taxon>Pentapetalae</taxon>
        <taxon>rosids</taxon>
        <taxon>fabids</taxon>
        <taxon>Malpighiales</taxon>
        <taxon>Euphorbiaceae</taxon>
        <taxon>Crotonoideae</taxon>
        <taxon>Manihoteae</taxon>
        <taxon>Manihot</taxon>
    </lineage>
</organism>
<dbReference type="GO" id="GO:0005524">
    <property type="term" value="F:ATP binding"/>
    <property type="evidence" value="ECO:0007669"/>
    <property type="project" value="UniProtKB-UniRule"/>
</dbReference>
<keyword evidence="5 15" id="KW-0812">Transmembrane</keyword>
<feature type="signal peptide" evidence="16">
    <location>
        <begin position="1"/>
        <end position="26"/>
    </location>
</feature>